<evidence type="ECO:0000259" key="15">
    <source>
        <dbReference type="PROSITE" id="PS50948"/>
    </source>
</evidence>
<dbReference type="InterPro" id="IPR003609">
    <property type="entry name" value="Pan_app"/>
</dbReference>
<comment type="catalytic activity">
    <reaction evidence="10 11">
        <text>L-seryl-[protein] + ATP = O-phospho-L-seryl-[protein] + ADP + H(+)</text>
        <dbReference type="Rhea" id="RHEA:17989"/>
        <dbReference type="Rhea" id="RHEA-COMP:9863"/>
        <dbReference type="Rhea" id="RHEA-COMP:11604"/>
        <dbReference type="ChEBI" id="CHEBI:15378"/>
        <dbReference type="ChEBI" id="CHEBI:29999"/>
        <dbReference type="ChEBI" id="CHEBI:30616"/>
        <dbReference type="ChEBI" id="CHEBI:83421"/>
        <dbReference type="ChEBI" id="CHEBI:456216"/>
        <dbReference type="EC" id="2.7.11.1"/>
    </reaction>
</comment>
<evidence type="ECO:0000256" key="12">
    <source>
        <dbReference type="SAM" id="SignalP"/>
    </source>
</evidence>
<accession>A0A835LM78</accession>
<proteinExistence type="inferred from homology"/>
<dbReference type="Gene3D" id="1.10.510.10">
    <property type="entry name" value="Transferase(Phosphotransferase) domain 1"/>
    <property type="match status" value="1"/>
</dbReference>
<dbReference type="FunFam" id="1.10.510.10:FF:001270">
    <property type="entry name" value="Uncharacterized protein"/>
    <property type="match status" value="1"/>
</dbReference>
<evidence type="ECO:0000256" key="6">
    <source>
        <dbReference type="ARBA" id="ARBA00022840"/>
    </source>
</evidence>
<dbReference type="SMART" id="SM00108">
    <property type="entry name" value="B_lectin"/>
    <property type="match status" value="1"/>
</dbReference>
<dbReference type="CDD" id="cd00028">
    <property type="entry name" value="B_lectin"/>
    <property type="match status" value="1"/>
</dbReference>
<dbReference type="Pfam" id="PF07714">
    <property type="entry name" value="PK_Tyr_Ser-Thr"/>
    <property type="match status" value="2"/>
</dbReference>
<comment type="catalytic activity">
    <reaction evidence="9 11">
        <text>L-threonyl-[protein] + ATP = O-phospho-L-threonyl-[protein] + ADP + H(+)</text>
        <dbReference type="Rhea" id="RHEA:46608"/>
        <dbReference type="Rhea" id="RHEA-COMP:11060"/>
        <dbReference type="Rhea" id="RHEA-COMP:11605"/>
        <dbReference type="ChEBI" id="CHEBI:15378"/>
        <dbReference type="ChEBI" id="CHEBI:30013"/>
        <dbReference type="ChEBI" id="CHEBI:30616"/>
        <dbReference type="ChEBI" id="CHEBI:61977"/>
        <dbReference type="ChEBI" id="CHEBI:456216"/>
        <dbReference type="EC" id="2.7.11.1"/>
    </reaction>
</comment>
<evidence type="ECO:0000256" key="9">
    <source>
        <dbReference type="ARBA" id="ARBA00047899"/>
    </source>
</evidence>
<dbReference type="FunFam" id="3.30.200.20:FF:000195">
    <property type="entry name" value="G-type lectin S-receptor-like serine/threonine-protein kinase"/>
    <property type="match status" value="1"/>
</dbReference>
<reference evidence="16 17" key="1">
    <citation type="submission" date="2020-10" db="EMBL/GenBank/DDBJ databases">
        <title>The Coptis chinensis genome and diversification of protoberbering-type alkaloids.</title>
        <authorList>
            <person name="Wang B."/>
            <person name="Shu S."/>
            <person name="Song C."/>
            <person name="Liu Y."/>
        </authorList>
    </citation>
    <scope>NUCLEOTIDE SEQUENCE [LARGE SCALE GENOMIC DNA]</scope>
    <source>
        <strain evidence="16">HL-2020</strain>
        <tissue evidence="16">Leaf</tissue>
    </source>
</reference>
<evidence type="ECO:0000256" key="1">
    <source>
        <dbReference type="ARBA" id="ARBA00022527"/>
    </source>
</evidence>
<feature type="signal peptide" evidence="12">
    <location>
        <begin position="1"/>
        <end position="15"/>
    </location>
</feature>
<dbReference type="CDD" id="cd01098">
    <property type="entry name" value="PAN_AP_plant"/>
    <property type="match status" value="1"/>
</dbReference>
<name>A0A835LM78_9MAGN</name>
<evidence type="ECO:0000313" key="17">
    <source>
        <dbReference type="Proteomes" id="UP000631114"/>
    </source>
</evidence>
<keyword evidence="7" id="KW-1015">Disulfide bond</keyword>
<dbReference type="PIRSF" id="PIRSF000641">
    <property type="entry name" value="SRK"/>
    <property type="match status" value="1"/>
</dbReference>
<dbReference type="GO" id="GO:0004674">
    <property type="term" value="F:protein serine/threonine kinase activity"/>
    <property type="evidence" value="ECO:0007669"/>
    <property type="project" value="UniProtKB-KW"/>
</dbReference>
<dbReference type="EMBL" id="JADFTS010000007">
    <property type="protein sequence ID" value="KAF9597667.1"/>
    <property type="molecule type" value="Genomic_DNA"/>
</dbReference>
<keyword evidence="2 11" id="KW-0808">Transferase</keyword>
<comment type="similarity">
    <text evidence="11">Belongs to the protein kinase superfamily. Ser/Thr protein kinase family.</text>
</comment>
<protein>
    <recommendedName>
        <fullName evidence="11">Receptor-like serine/threonine-protein kinase</fullName>
        <ecNumber evidence="11">2.7.11.1</ecNumber>
    </recommendedName>
</protein>
<keyword evidence="3 12" id="KW-0732">Signal</keyword>
<comment type="caution">
    <text evidence="16">The sequence shown here is derived from an EMBL/GenBank/DDBJ whole genome shotgun (WGS) entry which is preliminary data.</text>
</comment>
<keyword evidence="6 11" id="KW-0067">ATP-binding</keyword>
<evidence type="ECO:0000256" key="5">
    <source>
        <dbReference type="ARBA" id="ARBA00022777"/>
    </source>
</evidence>
<dbReference type="Gene3D" id="2.90.10.10">
    <property type="entry name" value="Bulb-type lectin domain"/>
    <property type="match status" value="1"/>
</dbReference>
<keyword evidence="5 11" id="KW-0418">Kinase</keyword>
<evidence type="ECO:0000256" key="8">
    <source>
        <dbReference type="ARBA" id="ARBA00023180"/>
    </source>
</evidence>
<keyword evidence="8" id="KW-0325">Glycoprotein</keyword>
<dbReference type="InterPro" id="IPR000858">
    <property type="entry name" value="S_locus_glycoprot_dom"/>
</dbReference>
<evidence type="ECO:0000256" key="2">
    <source>
        <dbReference type="ARBA" id="ARBA00022679"/>
    </source>
</evidence>
<dbReference type="PROSITE" id="PS50927">
    <property type="entry name" value="BULB_LECTIN"/>
    <property type="match status" value="1"/>
</dbReference>
<evidence type="ECO:0000313" key="16">
    <source>
        <dbReference type="EMBL" id="KAF9597667.1"/>
    </source>
</evidence>
<organism evidence="16 17">
    <name type="scientific">Coptis chinensis</name>
    <dbReference type="NCBI Taxonomy" id="261450"/>
    <lineage>
        <taxon>Eukaryota</taxon>
        <taxon>Viridiplantae</taxon>
        <taxon>Streptophyta</taxon>
        <taxon>Embryophyta</taxon>
        <taxon>Tracheophyta</taxon>
        <taxon>Spermatophyta</taxon>
        <taxon>Magnoliopsida</taxon>
        <taxon>Ranunculales</taxon>
        <taxon>Ranunculaceae</taxon>
        <taxon>Coptidoideae</taxon>
        <taxon>Coptis</taxon>
    </lineage>
</organism>
<dbReference type="SMART" id="SM00473">
    <property type="entry name" value="PAN_AP"/>
    <property type="match status" value="1"/>
</dbReference>
<dbReference type="GO" id="GO:0005524">
    <property type="term" value="F:ATP binding"/>
    <property type="evidence" value="ECO:0007669"/>
    <property type="project" value="UniProtKB-KW"/>
</dbReference>
<feature type="domain" description="Protein kinase" evidence="13">
    <location>
        <begin position="499"/>
        <end position="742"/>
    </location>
</feature>
<feature type="domain" description="Bulb-type lectin" evidence="14">
    <location>
        <begin position="25"/>
        <end position="146"/>
    </location>
</feature>
<dbReference type="OrthoDB" id="785331at2759"/>
<dbReference type="FunFam" id="2.90.10.10:FF:000004">
    <property type="entry name" value="G-type lectin S-receptor-like serine/threonine-protein kinase"/>
    <property type="match status" value="1"/>
</dbReference>
<dbReference type="GO" id="GO:0048544">
    <property type="term" value="P:recognition of pollen"/>
    <property type="evidence" value="ECO:0007669"/>
    <property type="project" value="InterPro"/>
</dbReference>
<dbReference type="InterPro" id="IPR001480">
    <property type="entry name" value="Bulb-type_lectin_dom"/>
</dbReference>
<keyword evidence="17" id="KW-1185">Reference proteome</keyword>
<feature type="domain" description="Apple" evidence="15">
    <location>
        <begin position="343"/>
        <end position="426"/>
    </location>
</feature>
<dbReference type="Pfam" id="PF00954">
    <property type="entry name" value="S_locus_glycop"/>
    <property type="match status" value="1"/>
</dbReference>
<feature type="chain" id="PRO_5032270984" description="Receptor-like serine/threonine-protein kinase" evidence="12">
    <location>
        <begin position="16"/>
        <end position="785"/>
    </location>
</feature>
<gene>
    <name evidence="16" type="ORF">IFM89_020547</name>
</gene>
<dbReference type="PROSITE" id="PS50948">
    <property type="entry name" value="PAN"/>
    <property type="match status" value="1"/>
</dbReference>
<dbReference type="InterPro" id="IPR036426">
    <property type="entry name" value="Bulb-type_lectin_dom_sf"/>
</dbReference>
<dbReference type="Proteomes" id="UP000631114">
    <property type="component" value="Unassembled WGS sequence"/>
</dbReference>
<dbReference type="EC" id="2.7.11.1" evidence="11"/>
<sequence>MGVLHLVMFYSFTFSLFYQEIHIAAYTLTPSQSIIDGQTLISKGAIFELGFFSPSNSKDRYLGIWYKKVSVQTVVWVANRDSPLNDTSGALKIGSIGNIVILNRTQSVIWSSNTSNAVENPIVELLDSGNLVLRDVKDADPKSYLWQSFDYPGDTLLPGMKLGWNLKTGRNTYMSSWRNSDDPSQGDYTFAIDLTKYPESVIRNRYSKYYRSGPWDGLQFSGAPNLVRNRVFKYEVVLNADEVYYTYQVIDQSVTLRVVLTQTSTEGHLQRLTWVNDTQSWRVLVSIPRDHCDDYALCGAYSTCEVMSEPACQCLKGFKPKSPLEWDATDWSQGCERKTPTNCSQGDEFLKFTGVKVPDTTGTWANMSMDLEECRVICLTNCSCVAYTNADISNGGSGCVMWFMDLTDIRNMDEDGAGQDLYIRMAASELVSESKSRTKEHVVVIVSITAVAGMAVLGLGSWCIWSIWKKRSPRGDHGKDDLELPIFDLATIKNATDNFAEANKLGEGGFGPVYKGKLEGEQEIAVKRLSKNSIQGLSEFKNEVILISKLQHKNLVKLLGFCMQGEEKMLVYEYMPNKSLDSFIFDETTSRLLDKQKRVDIILGIARDFGMARLFRGDQNEANTERVMGTYGYMSPEYAVDGHFSVKSDVFSFGVLVLEIISGKKNRGFFHPDHELNLLGHAWRLWSEDRSMELVDESMGNSCGLAQEILRCIHIGLLCVQKGADQRPTMSSVVLMLSSETVVLPKPLPPGFYFERSTPIKDTWSYSDKESCVSYDSTISMVEAR</sequence>
<evidence type="ECO:0000256" key="4">
    <source>
        <dbReference type="ARBA" id="ARBA00022741"/>
    </source>
</evidence>
<dbReference type="Pfam" id="PF01453">
    <property type="entry name" value="B_lectin"/>
    <property type="match status" value="1"/>
</dbReference>
<dbReference type="SUPFAM" id="SSF56112">
    <property type="entry name" value="Protein kinase-like (PK-like)"/>
    <property type="match status" value="1"/>
</dbReference>
<dbReference type="InterPro" id="IPR000719">
    <property type="entry name" value="Prot_kinase_dom"/>
</dbReference>
<dbReference type="InterPro" id="IPR011009">
    <property type="entry name" value="Kinase-like_dom_sf"/>
</dbReference>
<evidence type="ECO:0000259" key="13">
    <source>
        <dbReference type="PROSITE" id="PS50011"/>
    </source>
</evidence>
<dbReference type="PANTHER" id="PTHR32444">
    <property type="entry name" value="BULB-TYPE LECTIN DOMAIN-CONTAINING PROTEIN"/>
    <property type="match status" value="1"/>
</dbReference>
<evidence type="ECO:0000256" key="11">
    <source>
        <dbReference type="PIRNR" id="PIRNR000641"/>
    </source>
</evidence>
<dbReference type="AlphaFoldDB" id="A0A835LM78"/>
<dbReference type="PANTHER" id="PTHR32444:SF234">
    <property type="entry name" value="RECEPTOR-LIKE SERINE_THREONINE-PROTEIN KINASE"/>
    <property type="match status" value="1"/>
</dbReference>
<dbReference type="Gene3D" id="3.30.200.20">
    <property type="entry name" value="Phosphorylase Kinase, domain 1"/>
    <property type="match status" value="1"/>
</dbReference>
<evidence type="ECO:0000256" key="10">
    <source>
        <dbReference type="ARBA" id="ARBA00048679"/>
    </source>
</evidence>
<keyword evidence="1 11" id="KW-0723">Serine/threonine-protein kinase</keyword>
<keyword evidence="4 11" id="KW-0547">Nucleotide-binding</keyword>
<evidence type="ECO:0000256" key="7">
    <source>
        <dbReference type="ARBA" id="ARBA00023157"/>
    </source>
</evidence>
<evidence type="ECO:0000256" key="3">
    <source>
        <dbReference type="ARBA" id="ARBA00022729"/>
    </source>
</evidence>
<evidence type="ECO:0000259" key="14">
    <source>
        <dbReference type="PROSITE" id="PS50927"/>
    </source>
</evidence>
<dbReference type="InterPro" id="IPR001245">
    <property type="entry name" value="Ser-Thr/Tyr_kinase_cat_dom"/>
</dbReference>
<dbReference type="SUPFAM" id="SSF51110">
    <property type="entry name" value="alpha-D-mannose-specific plant lectins"/>
    <property type="match status" value="1"/>
</dbReference>
<dbReference type="InterPro" id="IPR024171">
    <property type="entry name" value="SRK-like_kinase"/>
</dbReference>
<dbReference type="Pfam" id="PF08276">
    <property type="entry name" value="PAN_2"/>
    <property type="match status" value="1"/>
</dbReference>
<dbReference type="PROSITE" id="PS50011">
    <property type="entry name" value="PROTEIN_KINASE_DOM"/>
    <property type="match status" value="1"/>
</dbReference>